<accession>A0A1Y0ISI0</accession>
<sequence length="171" mass="19063">MRTVLYNWKRQETVGLGPIPRWKGWSTVNISIDWKGKRKFDAVGNSGHHVTMDAKADIGGEDSGARPMELLLMGLGGCSGIDVAMILEKGRLTLEEFRMELSGTRAEEMPQRFTDIHIHYILKGPDLTQDKVERAIVLSNEKYCSASASLNANLTVSYELNGERYEMGGTQ</sequence>
<dbReference type="InterPro" id="IPR015946">
    <property type="entry name" value="KH_dom-like_a/b"/>
</dbReference>
<name>A0A1Y0ISI0_9BACL</name>
<dbReference type="Gene3D" id="3.30.300.20">
    <property type="match status" value="1"/>
</dbReference>
<dbReference type="KEGG" id="tum:CBW65_19760"/>
<organism evidence="1 2">
    <name type="scientific">Tumebacillus avium</name>
    <dbReference type="NCBI Taxonomy" id="1903704"/>
    <lineage>
        <taxon>Bacteria</taxon>
        <taxon>Bacillati</taxon>
        <taxon>Bacillota</taxon>
        <taxon>Bacilli</taxon>
        <taxon>Bacillales</taxon>
        <taxon>Alicyclobacillaceae</taxon>
        <taxon>Tumebacillus</taxon>
    </lineage>
</organism>
<evidence type="ECO:0000313" key="1">
    <source>
        <dbReference type="EMBL" id="ARU62969.1"/>
    </source>
</evidence>
<dbReference type="SUPFAM" id="SSF82784">
    <property type="entry name" value="OsmC-like"/>
    <property type="match status" value="1"/>
</dbReference>
<dbReference type="EMBL" id="CP021434">
    <property type="protein sequence ID" value="ARU62969.1"/>
    <property type="molecule type" value="Genomic_DNA"/>
</dbReference>
<gene>
    <name evidence="1" type="ORF">CBW65_19760</name>
</gene>
<dbReference type="Pfam" id="PF02566">
    <property type="entry name" value="OsmC"/>
    <property type="match status" value="1"/>
</dbReference>
<dbReference type="PANTHER" id="PTHR34352:SF1">
    <property type="entry name" value="PROTEIN YHFA"/>
    <property type="match status" value="1"/>
</dbReference>
<dbReference type="InterPro" id="IPR003718">
    <property type="entry name" value="OsmC/Ohr_fam"/>
</dbReference>
<dbReference type="PANTHER" id="PTHR34352">
    <property type="entry name" value="PROTEIN YHFA"/>
    <property type="match status" value="1"/>
</dbReference>
<reference evidence="2" key="1">
    <citation type="submission" date="2017-05" db="EMBL/GenBank/DDBJ databases">
        <authorList>
            <person name="Sung H."/>
        </authorList>
    </citation>
    <scope>NUCLEOTIDE SEQUENCE [LARGE SCALE GENOMIC DNA]</scope>
    <source>
        <strain evidence="2">AR23208</strain>
    </source>
</reference>
<dbReference type="Proteomes" id="UP000195437">
    <property type="component" value="Chromosome"/>
</dbReference>
<dbReference type="AlphaFoldDB" id="A0A1Y0ISI0"/>
<keyword evidence="2" id="KW-1185">Reference proteome</keyword>
<protein>
    <submittedName>
        <fullName evidence="1">Peroxiredoxin</fullName>
    </submittedName>
</protein>
<dbReference type="InterPro" id="IPR036102">
    <property type="entry name" value="OsmC/Ohrsf"/>
</dbReference>
<proteinExistence type="predicted"/>
<dbReference type="OrthoDB" id="9804010at2"/>
<evidence type="ECO:0000313" key="2">
    <source>
        <dbReference type="Proteomes" id="UP000195437"/>
    </source>
</evidence>